<keyword evidence="1" id="KW-0472">Membrane</keyword>
<proteinExistence type="predicted"/>
<dbReference type="RefSeq" id="WP_128465798.1">
    <property type="nucleotide sequence ID" value="NZ_CP035108.1"/>
</dbReference>
<evidence type="ECO:0000259" key="2">
    <source>
        <dbReference type="Pfam" id="PF02582"/>
    </source>
</evidence>
<dbReference type="InterPro" id="IPR051624">
    <property type="entry name" value="RMD1/Sad1-interacting"/>
</dbReference>
<organism evidence="3 4">
    <name type="scientific">Geovibrio thiophilus</name>
    <dbReference type="NCBI Taxonomy" id="139438"/>
    <lineage>
        <taxon>Bacteria</taxon>
        <taxon>Pseudomonadati</taxon>
        <taxon>Deferribacterota</taxon>
        <taxon>Deferribacteres</taxon>
        <taxon>Deferribacterales</taxon>
        <taxon>Geovibrionaceae</taxon>
        <taxon>Geovibrio</taxon>
    </lineage>
</organism>
<reference evidence="3 4" key="1">
    <citation type="submission" date="2019-01" db="EMBL/GenBank/DDBJ databases">
        <title>Geovibrio thiophilus DSM 11263, complete genome.</title>
        <authorList>
            <person name="Spring S."/>
            <person name="Bunk B."/>
            <person name="Sproer C."/>
        </authorList>
    </citation>
    <scope>NUCLEOTIDE SEQUENCE [LARGE SCALE GENOMIC DNA]</scope>
    <source>
        <strain evidence="3 4">DSM 11263</strain>
    </source>
</reference>
<dbReference type="OrthoDB" id="529323at2"/>
<name>A0A410JWV7_9BACT</name>
<evidence type="ECO:0000256" key="1">
    <source>
        <dbReference type="SAM" id="Phobius"/>
    </source>
</evidence>
<evidence type="ECO:0000313" key="3">
    <source>
        <dbReference type="EMBL" id="QAR32511.1"/>
    </source>
</evidence>
<dbReference type="InterPro" id="IPR003734">
    <property type="entry name" value="DUF155"/>
</dbReference>
<dbReference type="KEGG" id="gtl:EP073_03560"/>
<dbReference type="Pfam" id="PF02582">
    <property type="entry name" value="DUF155"/>
    <property type="match status" value="1"/>
</dbReference>
<keyword evidence="4" id="KW-1185">Reference proteome</keyword>
<evidence type="ECO:0000313" key="4">
    <source>
        <dbReference type="Proteomes" id="UP000287502"/>
    </source>
</evidence>
<keyword evidence="1" id="KW-0812">Transmembrane</keyword>
<gene>
    <name evidence="3" type="ORF">EP073_03560</name>
</gene>
<accession>A0A410JWV7</accession>
<sequence>MQLLMTAMSVSEKIRTKGIEIGERTSHLPLSFRLGEDQWVVIFRFGVVVTVGLSDKERNDILSELEPFIDEPDTSIETESLFIQTGSNEDKFEGDYVRVTELTRQHVLTMADILAKSVMLGRYEAAMSEVFQQIEPLALRLRSGVGKTRTYRELVSTIGSALLIQHTMVGGVEVNEKPEILWEHPELERLYLKLEDEFEIIERSKALERKLKLVTDTTEKQLGLQHNAHSLRVEWYIVILIIVEIMLTLYEMFIKHV</sequence>
<dbReference type="PANTHER" id="PTHR16255">
    <property type="entry name" value="REQUIRED FOR MEIOTIC NUCLEAR DIVISION PROTEIN 1 HOMOLOG"/>
    <property type="match status" value="1"/>
</dbReference>
<protein>
    <submittedName>
        <fullName evidence="3">RMD1 family protein</fullName>
    </submittedName>
</protein>
<feature type="transmembrane region" description="Helical" evidence="1">
    <location>
        <begin position="235"/>
        <end position="254"/>
    </location>
</feature>
<dbReference type="PANTHER" id="PTHR16255:SF1">
    <property type="entry name" value="REQUIRED FOR MEIOTIC NUCLEAR DIVISION PROTEIN 1 HOMOLOG"/>
    <property type="match status" value="1"/>
</dbReference>
<feature type="domain" description="DUF155" evidence="2">
    <location>
        <begin position="40"/>
        <end position="208"/>
    </location>
</feature>
<dbReference type="Proteomes" id="UP000287502">
    <property type="component" value="Chromosome"/>
</dbReference>
<keyword evidence="1" id="KW-1133">Transmembrane helix</keyword>
<dbReference type="AlphaFoldDB" id="A0A410JWV7"/>
<dbReference type="EMBL" id="CP035108">
    <property type="protein sequence ID" value="QAR32511.1"/>
    <property type="molecule type" value="Genomic_DNA"/>
</dbReference>